<name>A0A914NNM7_MELIC</name>
<sequence length="82" mass="9452">MLICTGILHKTYKKGDILPPSLVDFIKPDVILCHSLKEESESFPSVNLYSHSNQNLLIGKSYDIMLRQTIVKFWLTYQACYT</sequence>
<dbReference type="AlphaFoldDB" id="A0A914NNM7"/>
<dbReference type="Proteomes" id="UP000887563">
    <property type="component" value="Unplaced"/>
</dbReference>
<evidence type="ECO:0000313" key="2">
    <source>
        <dbReference type="WBParaSite" id="Minc3s08400g42221"/>
    </source>
</evidence>
<proteinExistence type="predicted"/>
<protein>
    <submittedName>
        <fullName evidence="2">Uncharacterized protein</fullName>
    </submittedName>
</protein>
<reference evidence="2" key="1">
    <citation type="submission" date="2022-11" db="UniProtKB">
        <authorList>
            <consortium name="WormBaseParasite"/>
        </authorList>
    </citation>
    <scope>IDENTIFICATION</scope>
</reference>
<accession>A0A914NNM7</accession>
<evidence type="ECO:0000313" key="1">
    <source>
        <dbReference type="Proteomes" id="UP000887563"/>
    </source>
</evidence>
<keyword evidence="1" id="KW-1185">Reference proteome</keyword>
<organism evidence="1 2">
    <name type="scientific">Meloidogyne incognita</name>
    <name type="common">Southern root-knot nematode worm</name>
    <name type="synonym">Oxyuris incognita</name>
    <dbReference type="NCBI Taxonomy" id="6306"/>
    <lineage>
        <taxon>Eukaryota</taxon>
        <taxon>Metazoa</taxon>
        <taxon>Ecdysozoa</taxon>
        <taxon>Nematoda</taxon>
        <taxon>Chromadorea</taxon>
        <taxon>Rhabditida</taxon>
        <taxon>Tylenchina</taxon>
        <taxon>Tylenchomorpha</taxon>
        <taxon>Tylenchoidea</taxon>
        <taxon>Meloidogynidae</taxon>
        <taxon>Meloidogyninae</taxon>
        <taxon>Meloidogyne</taxon>
        <taxon>Meloidogyne incognita group</taxon>
    </lineage>
</organism>
<dbReference type="WBParaSite" id="Minc3s08400g42221">
    <property type="protein sequence ID" value="Minc3s08400g42221"/>
    <property type="gene ID" value="Minc3s08400g42221"/>
</dbReference>